<accession>A0A139WLY8</accession>
<name>A0A139WLY8_TRICA</name>
<reference evidence="1 2" key="2">
    <citation type="journal article" date="2010" name="Nucleic Acids Res.">
        <title>BeetleBase in 2010: revisions to provide comprehensive genomic information for Tribolium castaneum.</title>
        <authorList>
            <person name="Kim H.S."/>
            <person name="Murphy T."/>
            <person name="Xia J."/>
            <person name="Caragea D."/>
            <person name="Park Y."/>
            <person name="Beeman R.W."/>
            <person name="Lorenzen M.D."/>
            <person name="Butcher S."/>
            <person name="Manak J.R."/>
            <person name="Brown S.J."/>
        </authorList>
    </citation>
    <scope>GENOME REANNOTATION</scope>
    <source>
        <strain evidence="1 2">Georgia GA2</strain>
    </source>
</reference>
<evidence type="ECO:0000313" key="2">
    <source>
        <dbReference type="Proteomes" id="UP000007266"/>
    </source>
</evidence>
<evidence type="ECO:0000313" key="1">
    <source>
        <dbReference type="EMBL" id="KYB28916.1"/>
    </source>
</evidence>
<dbReference type="AlphaFoldDB" id="A0A139WLY8"/>
<organism evidence="1 2">
    <name type="scientific">Tribolium castaneum</name>
    <name type="common">Red flour beetle</name>
    <dbReference type="NCBI Taxonomy" id="7070"/>
    <lineage>
        <taxon>Eukaryota</taxon>
        <taxon>Metazoa</taxon>
        <taxon>Ecdysozoa</taxon>
        <taxon>Arthropoda</taxon>
        <taxon>Hexapoda</taxon>
        <taxon>Insecta</taxon>
        <taxon>Pterygota</taxon>
        <taxon>Neoptera</taxon>
        <taxon>Endopterygota</taxon>
        <taxon>Coleoptera</taxon>
        <taxon>Polyphaga</taxon>
        <taxon>Cucujiformia</taxon>
        <taxon>Tenebrionidae</taxon>
        <taxon>Tenebrionidae incertae sedis</taxon>
        <taxon>Tribolium</taxon>
    </lineage>
</organism>
<dbReference type="Proteomes" id="UP000007266">
    <property type="component" value="Linkage group 3"/>
</dbReference>
<dbReference type="InParanoid" id="A0A139WLY8"/>
<proteinExistence type="predicted"/>
<gene>
    <name evidence="1" type="primary">AUGUSTUS-3.0.2_32360</name>
    <name evidence="1" type="ORF">TcasGA2_TC032360</name>
</gene>
<keyword evidence="2" id="KW-1185">Reference proteome</keyword>
<sequence length="47" mass="5099">METLSAKDEYATALLTFAQFGLGDKPNSDVLLIGNKDQRLAALEELS</sequence>
<protein>
    <submittedName>
        <fullName evidence="1">Uncharacterized protein</fullName>
    </submittedName>
</protein>
<dbReference type="EMBL" id="KQ971319">
    <property type="protein sequence ID" value="KYB28916.1"/>
    <property type="molecule type" value="Genomic_DNA"/>
</dbReference>
<reference evidence="1 2" key="1">
    <citation type="journal article" date="2008" name="Nature">
        <title>The genome of the model beetle and pest Tribolium castaneum.</title>
        <authorList>
            <consortium name="Tribolium Genome Sequencing Consortium"/>
            <person name="Richards S."/>
            <person name="Gibbs R.A."/>
            <person name="Weinstock G.M."/>
            <person name="Brown S.J."/>
            <person name="Denell R."/>
            <person name="Beeman R.W."/>
            <person name="Gibbs R."/>
            <person name="Beeman R.W."/>
            <person name="Brown S.J."/>
            <person name="Bucher G."/>
            <person name="Friedrich M."/>
            <person name="Grimmelikhuijzen C.J."/>
            <person name="Klingler M."/>
            <person name="Lorenzen M."/>
            <person name="Richards S."/>
            <person name="Roth S."/>
            <person name="Schroder R."/>
            <person name="Tautz D."/>
            <person name="Zdobnov E.M."/>
            <person name="Muzny D."/>
            <person name="Gibbs R.A."/>
            <person name="Weinstock G.M."/>
            <person name="Attaway T."/>
            <person name="Bell S."/>
            <person name="Buhay C.J."/>
            <person name="Chandrabose M.N."/>
            <person name="Chavez D."/>
            <person name="Clerk-Blankenburg K.P."/>
            <person name="Cree A."/>
            <person name="Dao M."/>
            <person name="Davis C."/>
            <person name="Chacko J."/>
            <person name="Dinh H."/>
            <person name="Dugan-Rocha S."/>
            <person name="Fowler G."/>
            <person name="Garner T.T."/>
            <person name="Garnes J."/>
            <person name="Gnirke A."/>
            <person name="Hawes A."/>
            <person name="Hernandez J."/>
            <person name="Hines S."/>
            <person name="Holder M."/>
            <person name="Hume J."/>
            <person name="Jhangiani S.N."/>
            <person name="Joshi V."/>
            <person name="Khan Z.M."/>
            <person name="Jackson L."/>
            <person name="Kovar C."/>
            <person name="Kowis A."/>
            <person name="Lee S."/>
            <person name="Lewis L.R."/>
            <person name="Margolis J."/>
            <person name="Morgan M."/>
            <person name="Nazareth L.V."/>
            <person name="Nguyen N."/>
            <person name="Okwuonu G."/>
            <person name="Parker D."/>
            <person name="Richards S."/>
            <person name="Ruiz S.J."/>
            <person name="Santibanez J."/>
            <person name="Savard J."/>
            <person name="Scherer S.E."/>
            <person name="Schneider B."/>
            <person name="Sodergren E."/>
            <person name="Tautz D."/>
            <person name="Vattahil S."/>
            <person name="Villasana D."/>
            <person name="White C.S."/>
            <person name="Wright R."/>
            <person name="Park Y."/>
            <person name="Beeman R.W."/>
            <person name="Lord J."/>
            <person name="Oppert B."/>
            <person name="Lorenzen M."/>
            <person name="Brown S."/>
            <person name="Wang L."/>
            <person name="Savard J."/>
            <person name="Tautz D."/>
            <person name="Richards S."/>
            <person name="Weinstock G."/>
            <person name="Gibbs R.A."/>
            <person name="Liu Y."/>
            <person name="Worley K."/>
            <person name="Weinstock G."/>
            <person name="Elsik C.G."/>
            <person name="Reese J.T."/>
            <person name="Elhaik E."/>
            <person name="Landan G."/>
            <person name="Graur D."/>
            <person name="Arensburger P."/>
            <person name="Atkinson P."/>
            <person name="Beeman R.W."/>
            <person name="Beidler J."/>
            <person name="Brown S.J."/>
            <person name="Demuth J.P."/>
            <person name="Drury D.W."/>
            <person name="Du Y.Z."/>
            <person name="Fujiwara H."/>
            <person name="Lorenzen M."/>
            <person name="Maselli V."/>
            <person name="Osanai M."/>
            <person name="Park Y."/>
            <person name="Robertson H.M."/>
            <person name="Tu Z."/>
            <person name="Wang J.J."/>
            <person name="Wang S."/>
            <person name="Richards S."/>
            <person name="Song H."/>
            <person name="Zhang L."/>
            <person name="Sodergren E."/>
            <person name="Werner D."/>
            <person name="Stanke M."/>
            <person name="Morgenstern B."/>
            <person name="Solovyev V."/>
            <person name="Kosarev P."/>
            <person name="Brown G."/>
            <person name="Chen H.C."/>
            <person name="Ermolaeva O."/>
            <person name="Hlavina W."/>
            <person name="Kapustin Y."/>
            <person name="Kiryutin B."/>
            <person name="Kitts P."/>
            <person name="Maglott D."/>
            <person name="Pruitt K."/>
            <person name="Sapojnikov V."/>
            <person name="Souvorov A."/>
            <person name="Mackey A.J."/>
            <person name="Waterhouse R.M."/>
            <person name="Wyder S."/>
            <person name="Zdobnov E.M."/>
            <person name="Zdobnov E.M."/>
            <person name="Wyder S."/>
            <person name="Kriventseva E.V."/>
            <person name="Kadowaki T."/>
            <person name="Bork P."/>
            <person name="Aranda M."/>
            <person name="Bao R."/>
            <person name="Beermann A."/>
            <person name="Berns N."/>
            <person name="Bolognesi R."/>
            <person name="Bonneton F."/>
            <person name="Bopp D."/>
            <person name="Brown S.J."/>
            <person name="Bucher G."/>
            <person name="Butts T."/>
            <person name="Chaumot A."/>
            <person name="Denell R.E."/>
            <person name="Ferrier D.E."/>
            <person name="Friedrich M."/>
            <person name="Gordon C.M."/>
            <person name="Jindra M."/>
            <person name="Klingler M."/>
            <person name="Lan Q."/>
            <person name="Lattorff H.M."/>
            <person name="Laudet V."/>
            <person name="von Levetsow C."/>
            <person name="Liu Z."/>
            <person name="Lutz R."/>
            <person name="Lynch J.A."/>
            <person name="da Fonseca R.N."/>
            <person name="Posnien N."/>
            <person name="Reuter R."/>
            <person name="Roth S."/>
            <person name="Savard J."/>
            <person name="Schinko J.B."/>
            <person name="Schmitt C."/>
            <person name="Schoppmeier M."/>
            <person name="Schroder R."/>
            <person name="Shippy T.D."/>
            <person name="Simonnet F."/>
            <person name="Marques-Souza H."/>
            <person name="Tautz D."/>
            <person name="Tomoyasu Y."/>
            <person name="Trauner J."/>
            <person name="Van der Zee M."/>
            <person name="Vervoort M."/>
            <person name="Wittkopp N."/>
            <person name="Wimmer E.A."/>
            <person name="Yang X."/>
            <person name="Jones A.K."/>
            <person name="Sattelle D.B."/>
            <person name="Ebert P.R."/>
            <person name="Nelson D."/>
            <person name="Scott J.G."/>
            <person name="Beeman R.W."/>
            <person name="Muthukrishnan S."/>
            <person name="Kramer K.J."/>
            <person name="Arakane Y."/>
            <person name="Beeman R.W."/>
            <person name="Zhu Q."/>
            <person name="Hogenkamp D."/>
            <person name="Dixit R."/>
            <person name="Oppert B."/>
            <person name="Jiang H."/>
            <person name="Zou Z."/>
            <person name="Marshall J."/>
            <person name="Elpidina E."/>
            <person name="Vinokurov K."/>
            <person name="Oppert C."/>
            <person name="Zou Z."/>
            <person name="Evans J."/>
            <person name="Lu Z."/>
            <person name="Zhao P."/>
            <person name="Sumathipala N."/>
            <person name="Altincicek B."/>
            <person name="Vilcinskas A."/>
            <person name="Williams M."/>
            <person name="Hultmark D."/>
            <person name="Hetru C."/>
            <person name="Jiang H."/>
            <person name="Grimmelikhuijzen C.J."/>
            <person name="Hauser F."/>
            <person name="Cazzamali G."/>
            <person name="Williamson M."/>
            <person name="Park Y."/>
            <person name="Li B."/>
            <person name="Tanaka Y."/>
            <person name="Predel R."/>
            <person name="Neupert S."/>
            <person name="Schachtner J."/>
            <person name="Verleyen P."/>
            <person name="Raible F."/>
            <person name="Bork P."/>
            <person name="Friedrich M."/>
            <person name="Walden K.K."/>
            <person name="Robertson H.M."/>
            <person name="Angeli S."/>
            <person name="Foret S."/>
            <person name="Bucher G."/>
            <person name="Schuetz S."/>
            <person name="Maleszka R."/>
            <person name="Wimmer E.A."/>
            <person name="Beeman R.W."/>
            <person name="Lorenzen M."/>
            <person name="Tomoyasu Y."/>
            <person name="Miller S.C."/>
            <person name="Grossmann D."/>
            <person name="Bucher G."/>
        </authorList>
    </citation>
    <scope>NUCLEOTIDE SEQUENCE [LARGE SCALE GENOMIC DNA]</scope>
    <source>
        <strain evidence="1 2">Georgia GA2</strain>
    </source>
</reference>